<name>A0A8J8FFX2_9BACT</name>
<keyword evidence="2" id="KW-1185">Reference proteome</keyword>
<sequence>MSQNKAVAITGDIIGSSTLNATQKTLMNATIDAFSTEQSALWPDWQFQQYRGDSVQALLTNNRSQALRVALLLQTKLIGNGIRLRAAVGVGEISFMGKDLITSDGTALQLSGTWLDQIKKQKEEIAITGSQPAFAAEWQVHSVSLNYFLQKITVPQAQALYLHLQNKRQDEIANLLNISQPSVHQRLQAAGAFIFTTIVARFETSDALV</sequence>
<accession>A0A8J8FFX2</accession>
<organism evidence="1 2">
    <name type="scientific">Limnovirga soli</name>
    <dbReference type="NCBI Taxonomy" id="2656915"/>
    <lineage>
        <taxon>Bacteria</taxon>
        <taxon>Pseudomonadati</taxon>
        <taxon>Bacteroidota</taxon>
        <taxon>Chitinophagia</taxon>
        <taxon>Chitinophagales</taxon>
        <taxon>Chitinophagaceae</taxon>
        <taxon>Limnovirga</taxon>
    </lineage>
</organism>
<reference evidence="1" key="1">
    <citation type="submission" date="2019-10" db="EMBL/GenBank/DDBJ databases">
        <title>Draft genome sequence of Panacibacter sp. KCS-6.</title>
        <authorList>
            <person name="Yim K.J."/>
        </authorList>
    </citation>
    <scope>NUCLEOTIDE SEQUENCE</scope>
    <source>
        <strain evidence="1">KCS-6</strain>
    </source>
</reference>
<dbReference type="InterPro" id="IPR013324">
    <property type="entry name" value="RNA_pol_sigma_r3/r4-like"/>
</dbReference>
<comment type="caution">
    <text evidence="1">The sequence shown here is derived from an EMBL/GenBank/DDBJ whole genome shotgun (WGS) entry which is preliminary data.</text>
</comment>
<dbReference type="Gene3D" id="1.10.10.60">
    <property type="entry name" value="Homeodomain-like"/>
    <property type="match status" value="1"/>
</dbReference>
<proteinExistence type="predicted"/>
<dbReference type="AlphaFoldDB" id="A0A8J8FFX2"/>
<evidence type="ECO:0000313" key="2">
    <source>
        <dbReference type="Proteomes" id="UP000598971"/>
    </source>
</evidence>
<dbReference type="Proteomes" id="UP000598971">
    <property type="component" value="Unassembled WGS sequence"/>
</dbReference>
<protein>
    <submittedName>
        <fullName evidence="1">Uncharacterized protein</fullName>
    </submittedName>
</protein>
<dbReference type="SUPFAM" id="SSF88659">
    <property type="entry name" value="Sigma3 and sigma4 domains of RNA polymerase sigma factors"/>
    <property type="match status" value="1"/>
</dbReference>
<gene>
    <name evidence="1" type="ORF">GD597_17720</name>
</gene>
<dbReference type="EMBL" id="WHPF01000014">
    <property type="protein sequence ID" value="NNV57315.1"/>
    <property type="molecule type" value="Genomic_DNA"/>
</dbReference>
<dbReference type="RefSeq" id="WP_171609263.1">
    <property type="nucleotide sequence ID" value="NZ_WHPF01000014.1"/>
</dbReference>
<evidence type="ECO:0000313" key="1">
    <source>
        <dbReference type="EMBL" id="NNV57315.1"/>
    </source>
</evidence>